<reference evidence="2" key="1">
    <citation type="submission" date="2021-01" db="EMBL/GenBank/DDBJ databases">
        <authorList>
            <consortium name="Genoscope - CEA"/>
            <person name="William W."/>
        </authorList>
    </citation>
    <scope>NUCLEOTIDE SEQUENCE</scope>
</reference>
<protein>
    <submittedName>
        <fullName evidence="2">Uncharacterized protein</fullName>
    </submittedName>
</protein>
<evidence type="ECO:0000313" key="2">
    <source>
        <dbReference type="EMBL" id="CAD8043941.1"/>
    </source>
</evidence>
<accession>A0A8S1JPE2</accession>
<proteinExistence type="predicted"/>
<name>A0A8S1JPE2_PARPR</name>
<dbReference type="Proteomes" id="UP000688137">
    <property type="component" value="Unassembled WGS sequence"/>
</dbReference>
<evidence type="ECO:0000256" key="1">
    <source>
        <dbReference type="SAM" id="Coils"/>
    </source>
</evidence>
<dbReference type="EMBL" id="CAJJDM010000003">
    <property type="protein sequence ID" value="CAD8043941.1"/>
    <property type="molecule type" value="Genomic_DNA"/>
</dbReference>
<keyword evidence="3" id="KW-1185">Reference proteome</keyword>
<dbReference type="AlphaFoldDB" id="A0A8S1JPE2"/>
<sequence>MDCFNLVLLEKLFNKYTKNGCIDDLKQWHGFLEFLYVNQLFDPNDMLKIKDSVIYFPLVFENLMKIFANANIVPALQEMSRELDKLYNQVNDCRTTLKNWNYQTFSVEDMKYTTKTYEEIEKEFQDFKNEFDDFAADVIIVNQPIQSLKSVVKSFPIIESNPQEYLSSNRDKIDREYAKIRVKSVQYRNQAIKILKQGQIKVQVGYDHMNDAPVEVWLIPKCMWRQQEQCELLNTFEAHHELILSQFFPKYLGQDLLSDENNFQHFMELKRGHTLKYLLKQSKKPLTPDYLFFRTTMRQVFGGLYDILRMTRYYPVLPITLANIQVGNDGVQIYLRNVRFTELREDDQHLEATLLENFAQIIMSTLGMKRSDVGKLGKYLDWKNLLQGLFNAEEDHQLYKKGVIQERLTFCQLLNHDLFDDELLSNFEVSEVVQMFENLMKIFANANIVPALQEMSRELDKLYNQVNDCRTTLKNWNYQTFSVEDMKYTTKTYEEIEKEFQDFKNEFDDFAADVIIVNQPIQSLKSVVKSFPIIESNPQEYLSSNRDKIDREYAKIRVKSVQYRNQAIKILKQGQIKVQVGYDHMNDAPVEVWLIPKCMWRQQEQCELLNTFEAHHELILSQFFPKYLGQDLLSDENNFQHFMELKRGHTLKYLLKQSKKPLTPDYLFFRTTMRQVFGGLYDILRMTRYYPVLPITLANIQVGNDGVQIYLRNVRFTELREDDQHLEATLLENFAQIIMSTLGMKRSDVGKLGKYLDWKNLLQGLFNAEEDHQLYKKGVIQERLTFCQLLNHDLFDDELLSNFEVSEVVQSYHDWIS</sequence>
<organism evidence="2 3">
    <name type="scientific">Paramecium primaurelia</name>
    <dbReference type="NCBI Taxonomy" id="5886"/>
    <lineage>
        <taxon>Eukaryota</taxon>
        <taxon>Sar</taxon>
        <taxon>Alveolata</taxon>
        <taxon>Ciliophora</taxon>
        <taxon>Intramacronucleata</taxon>
        <taxon>Oligohymenophorea</taxon>
        <taxon>Peniculida</taxon>
        <taxon>Parameciidae</taxon>
        <taxon>Paramecium</taxon>
    </lineage>
</organism>
<feature type="coiled-coil region" evidence="1">
    <location>
        <begin position="452"/>
        <end position="513"/>
    </location>
</feature>
<feature type="coiled-coil region" evidence="1">
    <location>
        <begin position="76"/>
        <end position="137"/>
    </location>
</feature>
<gene>
    <name evidence="2" type="ORF">PPRIM_AZ9-3.1.T0060023</name>
</gene>
<comment type="caution">
    <text evidence="2">The sequence shown here is derived from an EMBL/GenBank/DDBJ whole genome shotgun (WGS) entry which is preliminary data.</text>
</comment>
<keyword evidence="1" id="KW-0175">Coiled coil</keyword>
<evidence type="ECO:0000313" key="3">
    <source>
        <dbReference type="Proteomes" id="UP000688137"/>
    </source>
</evidence>